<feature type="domain" description="DDE-1" evidence="1">
    <location>
        <begin position="75"/>
        <end position="201"/>
    </location>
</feature>
<name>A0ABR2L4G7_9EUKA</name>
<sequence length="220" mass="25723">MDANRISVPEEDIDNYYCNLERILPSIRAQFCYNVDEVGYLEREDAREVYVIVRADYPMKTCYYSIDQNSKRAKAIHCICTDAEFIPPTIITSRMTVESSIDTILPKESYKLVYQTHGFVNTEIFRDWFLNSFLYLLKLKRFKYGYKGYALLILDGFIAHKKIIEEENKPEFKLIVLFLVAHSSDQTQPLDLGTFGIAKRYVYKFDNLDNSPSKLVTNLK</sequence>
<organism evidence="2 3">
    <name type="scientific">Tritrichomonas musculus</name>
    <dbReference type="NCBI Taxonomy" id="1915356"/>
    <lineage>
        <taxon>Eukaryota</taxon>
        <taxon>Metamonada</taxon>
        <taxon>Parabasalia</taxon>
        <taxon>Tritrichomonadida</taxon>
        <taxon>Tritrichomonadidae</taxon>
        <taxon>Tritrichomonas</taxon>
    </lineage>
</organism>
<accession>A0ABR2L4G7</accession>
<gene>
    <name evidence="2" type="ORF">M9Y10_000533</name>
</gene>
<proteinExistence type="predicted"/>
<keyword evidence="3" id="KW-1185">Reference proteome</keyword>
<reference evidence="2 3" key="1">
    <citation type="submission" date="2024-04" db="EMBL/GenBank/DDBJ databases">
        <title>Tritrichomonas musculus Genome.</title>
        <authorList>
            <person name="Alves-Ferreira E."/>
            <person name="Grigg M."/>
            <person name="Lorenzi H."/>
            <person name="Galac M."/>
        </authorList>
    </citation>
    <scope>NUCLEOTIDE SEQUENCE [LARGE SCALE GENOMIC DNA]</scope>
    <source>
        <strain evidence="2 3">EAF2021</strain>
    </source>
</reference>
<dbReference type="Proteomes" id="UP001470230">
    <property type="component" value="Unassembled WGS sequence"/>
</dbReference>
<dbReference type="EMBL" id="JAPFFF010000001">
    <property type="protein sequence ID" value="KAK8898255.1"/>
    <property type="molecule type" value="Genomic_DNA"/>
</dbReference>
<dbReference type="InterPro" id="IPR004875">
    <property type="entry name" value="DDE_SF_endonuclease_dom"/>
</dbReference>
<evidence type="ECO:0000313" key="2">
    <source>
        <dbReference type="EMBL" id="KAK8898255.1"/>
    </source>
</evidence>
<protein>
    <recommendedName>
        <fullName evidence="1">DDE-1 domain-containing protein</fullName>
    </recommendedName>
</protein>
<comment type="caution">
    <text evidence="2">The sequence shown here is derived from an EMBL/GenBank/DDBJ whole genome shotgun (WGS) entry which is preliminary data.</text>
</comment>
<evidence type="ECO:0000259" key="1">
    <source>
        <dbReference type="Pfam" id="PF03184"/>
    </source>
</evidence>
<evidence type="ECO:0000313" key="3">
    <source>
        <dbReference type="Proteomes" id="UP001470230"/>
    </source>
</evidence>
<dbReference type="Pfam" id="PF03184">
    <property type="entry name" value="DDE_1"/>
    <property type="match status" value="1"/>
</dbReference>